<dbReference type="EMBL" id="FNUX01000010">
    <property type="protein sequence ID" value="SEF80749.1"/>
    <property type="molecule type" value="Genomic_DNA"/>
</dbReference>
<reference evidence="1 2" key="1">
    <citation type="submission" date="2016-10" db="EMBL/GenBank/DDBJ databases">
        <authorList>
            <person name="de Groot N.N."/>
        </authorList>
    </citation>
    <scope>NUCLEOTIDE SEQUENCE [LARGE SCALE GENOMIC DNA]</scope>
    <source>
        <strain evidence="1 2">Nm13</strain>
    </source>
</reference>
<evidence type="ECO:0000313" key="2">
    <source>
        <dbReference type="Proteomes" id="UP000236753"/>
    </source>
</evidence>
<dbReference type="Proteomes" id="UP000236753">
    <property type="component" value="Unassembled WGS sequence"/>
</dbReference>
<name>A0A1H5V079_9PROT</name>
<dbReference type="AlphaFoldDB" id="A0A1H5V079"/>
<evidence type="ECO:0000313" key="1">
    <source>
        <dbReference type="EMBL" id="SEF80749.1"/>
    </source>
</evidence>
<protein>
    <submittedName>
        <fullName evidence="1">Uncharacterized protein</fullName>
    </submittedName>
</protein>
<accession>A0A1H5V079</accession>
<organism evidence="1 2">
    <name type="scientific">Nitrosomonas ureae</name>
    <dbReference type="NCBI Taxonomy" id="44577"/>
    <lineage>
        <taxon>Bacteria</taxon>
        <taxon>Pseudomonadati</taxon>
        <taxon>Pseudomonadota</taxon>
        <taxon>Betaproteobacteria</taxon>
        <taxon>Nitrosomonadales</taxon>
        <taxon>Nitrosomonadaceae</taxon>
        <taxon>Nitrosomonas</taxon>
    </lineage>
</organism>
<proteinExistence type="predicted"/>
<gene>
    <name evidence="1" type="ORF">SAMN05216334_11055</name>
</gene>
<sequence>MISILNFRILPFEAGGALRSKAVKSALFSLEFAISRYPERYADMNYRAKYLN</sequence>